<evidence type="ECO:0000256" key="1">
    <source>
        <dbReference type="ARBA" id="ARBA00004842"/>
    </source>
</evidence>
<dbReference type="CDD" id="cd00464">
    <property type="entry name" value="SK"/>
    <property type="match status" value="1"/>
</dbReference>
<organism evidence="12 13">
    <name type="scientific">SAR92 clade bacterium</name>
    <dbReference type="NCBI Taxonomy" id="2315479"/>
    <lineage>
        <taxon>Bacteria</taxon>
        <taxon>Pseudomonadati</taxon>
        <taxon>Pseudomonadota</taxon>
        <taxon>Gammaproteobacteria</taxon>
        <taxon>Cellvibrionales</taxon>
        <taxon>Porticoccaceae</taxon>
        <taxon>SAR92 clade</taxon>
    </lineage>
</organism>
<protein>
    <recommendedName>
        <fullName evidence="3 11">Shikimate kinase</fullName>
        <shortName evidence="11">SK</shortName>
        <ecNumber evidence="3 11">2.7.1.71</ecNumber>
    </recommendedName>
</protein>
<evidence type="ECO:0000256" key="8">
    <source>
        <dbReference type="ARBA" id="ARBA00022840"/>
    </source>
</evidence>
<dbReference type="HAMAP" id="MF_00109">
    <property type="entry name" value="Shikimate_kinase"/>
    <property type="match status" value="1"/>
</dbReference>
<feature type="binding site" evidence="11">
    <location>
        <begin position="13"/>
        <end position="18"/>
    </location>
    <ligand>
        <name>ATP</name>
        <dbReference type="ChEBI" id="CHEBI:30616"/>
    </ligand>
</feature>
<evidence type="ECO:0000256" key="4">
    <source>
        <dbReference type="ARBA" id="ARBA00022605"/>
    </source>
</evidence>
<dbReference type="GO" id="GO:0000287">
    <property type="term" value="F:magnesium ion binding"/>
    <property type="evidence" value="ECO:0007669"/>
    <property type="project" value="UniProtKB-UniRule"/>
</dbReference>
<evidence type="ECO:0000313" key="13">
    <source>
        <dbReference type="Proteomes" id="UP000315889"/>
    </source>
</evidence>
<dbReference type="InterPro" id="IPR000623">
    <property type="entry name" value="Shikimate_kinase/TSH1"/>
</dbReference>
<dbReference type="Pfam" id="PF01202">
    <property type="entry name" value="SKI"/>
    <property type="match status" value="1"/>
</dbReference>
<keyword evidence="7 11" id="KW-0418">Kinase</keyword>
<evidence type="ECO:0000256" key="5">
    <source>
        <dbReference type="ARBA" id="ARBA00022679"/>
    </source>
</evidence>
<keyword evidence="11" id="KW-0479">Metal-binding</keyword>
<dbReference type="GO" id="GO:0005829">
    <property type="term" value="C:cytosol"/>
    <property type="evidence" value="ECO:0007669"/>
    <property type="project" value="TreeGrafter"/>
</dbReference>
<dbReference type="InterPro" id="IPR027417">
    <property type="entry name" value="P-loop_NTPase"/>
</dbReference>
<dbReference type="PANTHER" id="PTHR21087:SF16">
    <property type="entry name" value="SHIKIMATE KINASE 1, CHLOROPLASTIC"/>
    <property type="match status" value="1"/>
</dbReference>
<evidence type="ECO:0000256" key="7">
    <source>
        <dbReference type="ARBA" id="ARBA00022777"/>
    </source>
</evidence>
<evidence type="ECO:0000256" key="6">
    <source>
        <dbReference type="ARBA" id="ARBA00022741"/>
    </source>
</evidence>
<keyword evidence="11" id="KW-0963">Cytoplasm</keyword>
<dbReference type="PANTHER" id="PTHR21087">
    <property type="entry name" value="SHIKIMATE KINASE"/>
    <property type="match status" value="1"/>
</dbReference>
<comment type="subunit">
    <text evidence="11">Monomer.</text>
</comment>
<proteinExistence type="inferred from homology"/>
<comment type="subcellular location">
    <subcellularLocation>
        <location evidence="11">Cytoplasm</location>
    </subcellularLocation>
</comment>
<dbReference type="UniPathway" id="UPA00053">
    <property type="reaction ID" value="UER00088"/>
</dbReference>
<evidence type="ECO:0000256" key="9">
    <source>
        <dbReference type="ARBA" id="ARBA00023141"/>
    </source>
</evidence>
<dbReference type="InterPro" id="IPR031322">
    <property type="entry name" value="Shikimate/glucono_kinase"/>
</dbReference>
<keyword evidence="4 11" id="KW-0028">Amino-acid biosynthesis</keyword>
<keyword evidence="8 11" id="KW-0067">ATP-binding</keyword>
<dbReference type="GO" id="GO:0009073">
    <property type="term" value="P:aromatic amino acid family biosynthetic process"/>
    <property type="evidence" value="ECO:0007669"/>
    <property type="project" value="UniProtKB-KW"/>
</dbReference>
<evidence type="ECO:0000256" key="3">
    <source>
        <dbReference type="ARBA" id="ARBA00012154"/>
    </source>
</evidence>
<evidence type="ECO:0000256" key="10">
    <source>
        <dbReference type="ARBA" id="ARBA00048567"/>
    </source>
</evidence>
<dbReference type="AlphaFoldDB" id="A0A520MNX6"/>
<feature type="binding site" evidence="11">
    <location>
        <position position="120"/>
    </location>
    <ligand>
        <name>ATP</name>
        <dbReference type="ChEBI" id="CHEBI:30616"/>
    </ligand>
</feature>
<evidence type="ECO:0000256" key="11">
    <source>
        <dbReference type="HAMAP-Rule" id="MF_00109"/>
    </source>
</evidence>
<keyword evidence="11" id="KW-0460">Magnesium</keyword>
<comment type="caution">
    <text evidence="11">Lacks conserved residue(s) required for the propagation of feature annotation.</text>
</comment>
<dbReference type="PROSITE" id="PS01128">
    <property type="entry name" value="SHIKIMATE_KINASE"/>
    <property type="match status" value="1"/>
</dbReference>
<dbReference type="GO" id="GO:0009423">
    <property type="term" value="P:chorismate biosynthetic process"/>
    <property type="evidence" value="ECO:0007669"/>
    <property type="project" value="UniProtKB-UniRule"/>
</dbReference>
<feature type="binding site" evidence="11">
    <location>
        <position position="82"/>
    </location>
    <ligand>
        <name>substrate</name>
    </ligand>
</feature>
<keyword evidence="6 11" id="KW-0547">Nucleotide-binding</keyword>
<feature type="binding site" evidence="11">
    <location>
        <position position="59"/>
    </location>
    <ligand>
        <name>substrate</name>
    </ligand>
</feature>
<evidence type="ECO:0000256" key="2">
    <source>
        <dbReference type="ARBA" id="ARBA00006997"/>
    </source>
</evidence>
<feature type="binding site" evidence="11">
    <location>
        <position position="139"/>
    </location>
    <ligand>
        <name>substrate</name>
    </ligand>
</feature>
<evidence type="ECO:0000313" key="12">
    <source>
        <dbReference type="EMBL" id="RZO22919.1"/>
    </source>
</evidence>
<comment type="pathway">
    <text evidence="1 11">Metabolic intermediate biosynthesis; chorismate biosynthesis; chorismate from D-erythrose 4-phosphate and phosphoenolpyruvate: step 5/7.</text>
</comment>
<dbReference type="GO" id="GO:0004765">
    <property type="term" value="F:shikimate kinase activity"/>
    <property type="evidence" value="ECO:0007669"/>
    <property type="project" value="UniProtKB-UniRule"/>
</dbReference>
<gene>
    <name evidence="11" type="primary">aroK</name>
    <name evidence="12" type="ORF">EVB03_00730</name>
</gene>
<comment type="function">
    <text evidence="11">Catalyzes the specific phosphorylation of the 3-hydroxyl group of shikimic acid using ATP as a cosubstrate.</text>
</comment>
<comment type="similarity">
    <text evidence="2 11">Belongs to the shikimate kinase family.</text>
</comment>
<feature type="binding site" evidence="11">
    <location>
        <position position="35"/>
    </location>
    <ligand>
        <name>substrate</name>
    </ligand>
</feature>
<dbReference type="Proteomes" id="UP000315889">
    <property type="component" value="Unassembled WGS sequence"/>
</dbReference>
<sequence>MISTHLFLVGPMGAGKSTIGKQLASVLGRPFFDIDAEIVKSTGADIQWIFDMEGEEGFRQRESTMLLRTISSSTPSVIATGGGIVLSTANRKAMIGAGKVVYLRVTKQQLYERTKRDKKRPLLQVEDRKAAIDLLYEQRDPLYREVADIVFTSSSFHVQQVVAELADQLSVS</sequence>
<feature type="binding site" evidence="11">
    <location>
        <position position="17"/>
    </location>
    <ligand>
        <name>Mg(2+)</name>
        <dbReference type="ChEBI" id="CHEBI:18420"/>
    </ligand>
</feature>
<accession>A0A520MNX6</accession>
<dbReference type="EC" id="2.7.1.71" evidence="3 11"/>
<dbReference type="SUPFAM" id="SSF52540">
    <property type="entry name" value="P-loop containing nucleoside triphosphate hydrolases"/>
    <property type="match status" value="1"/>
</dbReference>
<dbReference type="Gene3D" id="3.40.50.300">
    <property type="entry name" value="P-loop containing nucleotide triphosphate hydrolases"/>
    <property type="match status" value="1"/>
</dbReference>
<dbReference type="GO" id="GO:0005524">
    <property type="term" value="F:ATP binding"/>
    <property type="evidence" value="ECO:0007669"/>
    <property type="project" value="UniProtKB-UniRule"/>
</dbReference>
<dbReference type="PRINTS" id="PR01100">
    <property type="entry name" value="SHIKIMTKNASE"/>
</dbReference>
<keyword evidence="5 11" id="KW-0808">Transferase</keyword>
<keyword evidence="9 11" id="KW-0057">Aromatic amino acid biosynthesis</keyword>
<comment type="cofactor">
    <cofactor evidence="11">
        <name>Mg(2+)</name>
        <dbReference type="ChEBI" id="CHEBI:18420"/>
    </cofactor>
    <text evidence="11">Binds 1 Mg(2+) ion per subunit.</text>
</comment>
<dbReference type="EMBL" id="SHBP01000001">
    <property type="protein sequence ID" value="RZO22919.1"/>
    <property type="molecule type" value="Genomic_DNA"/>
</dbReference>
<comment type="caution">
    <text evidence="12">The sequence shown here is derived from an EMBL/GenBank/DDBJ whole genome shotgun (WGS) entry which is preliminary data.</text>
</comment>
<reference evidence="12 13" key="1">
    <citation type="submission" date="2019-02" db="EMBL/GenBank/DDBJ databases">
        <title>Prokaryotic population dynamics and viral predation in marine succession experiment using metagenomics: the confinement effect.</title>
        <authorList>
            <person name="Haro-Moreno J.M."/>
            <person name="Rodriguez-Valera F."/>
            <person name="Lopez-Perez M."/>
        </authorList>
    </citation>
    <scope>NUCLEOTIDE SEQUENCE [LARGE SCALE GENOMIC DNA]</scope>
    <source>
        <strain evidence="12">MED-G170</strain>
    </source>
</reference>
<name>A0A520MNX6_9GAMM</name>
<dbReference type="InterPro" id="IPR023000">
    <property type="entry name" value="Shikimate_kinase_CS"/>
</dbReference>
<comment type="catalytic activity">
    <reaction evidence="10 11">
        <text>shikimate + ATP = 3-phosphoshikimate + ADP + H(+)</text>
        <dbReference type="Rhea" id="RHEA:13121"/>
        <dbReference type="ChEBI" id="CHEBI:15378"/>
        <dbReference type="ChEBI" id="CHEBI:30616"/>
        <dbReference type="ChEBI" id="CHEBI:36208"/>
        <dbReference type="ChEBI" id="CHEBI:145989"/>
        <dbReference type="ChEBI" id="CHEBI:456216"/>
        <dbReference type="EC" id="2.7.1.71"/>
    </reaction>
</comment>
<dbReference type="GO" id="GO:0008652">
    <property type="term" value="P:amino acid biosynthetic process"/>
    <property type="evidence" value="ECO:0007669"/>
    <property type="project" value="UniProtKB-KW"/>
</dbReference>